<comment type="caution">
    <text evidence="1">The sequence shown here is derived from an EMBL/GenBank/DDBJ whole genome shotgun (WGS) entry which is preliminary data.</text>
</comment>
<evidence type="ECO:0000313" key="2">
    <source>
        <dbReference type="Proteomes" id="UP000294746"/>
    </source>
</evidence>
<accession>A0A4R2RQB8</accession>
<organism evidence="1 2">
    <name type="scientific">Baia soyae</name>
    <dbReference type="NCBI Taxonomy" id="1544746"/>
    <lineage>
        <taxon>Bacteria</taxon>
        <taxon>Bacillati</taxon>
        <taxon>Bacillota</taxon>
        <taxon>Bacilli</taxon>
        <taxon>Bacillales</taxon>
        <taxon>Thermoactinomycetaceae</taxon>
        <taxon>Baia</taxon>
    </lineage>
</organism>
<proteinExistence type="predicted"/>
<keyword evidence="2" id="KW-1185">Reference proteome</keyword>
<dbReference type="Proteomes" id="UP000294746">
    <property type="component" value="Unassembled WGS sequence"/>
</dbReference>
<name>A0A4R2RQB8_9BACL</name>
<protein>
    <submittedName>
        <fullName evidence="1">Uncharacterized protein</fullName>
    </submittedName>
</protein>
<evidence type="ECO:0000313" key="1">
    <source>
        <dbReference type="EMBL" id="TCP64929.1"/>
    </source>
</evidence>
<dbReference type="AlphaFoldDB" id="A0A4R2RQB8"/>
<dbReference type="OrthoDB" id="2988713at2"/>
<dbReference type="EMBL" id="SLXV01000036">
    <property type="protein sequence ID" value="TCP64929.1"/>
    <property type="molecule type" value="Genomic_DNA"/>
</dbReference>
<sequence length="107" mass="12505">MRNPLYQKLQEQMNQKKHTDLALTMRPYAGVAFLYANKEHYAARESFENELRDIAQELILGTIWNFTFLFIRSSTHAYVYRAQFVAPMEKSFCCGNGCPDCVRLRST</sequence>
<gene>
    <name evidence="1" type="ORF">EDD57_13637</name>
</gene>
<dbReference type="RefSeq" id="WP_131849488.1">
    <property type="nucleotide sequence ID" value="NZ_SLXV01000036.1"/>
</dbReference>
<reference evidence="1 2" key="1">
    <citation type="submission" date="2019-03" db="EMBL/GenBank/DDBJ databases">
        <title>Genomic Encyclopedia of Type Strains, Phase IV (KMG-IV): sequencing the most valuable type-strain genomes for metagenomic binning, comparative biology and taxonomic classification.</title>
        <authorList>
            <person name="Goeker M."/>
        </authorList>
    </citation>
    <scope>NUCLEOTIDE SEQUENCE [LARGE SCALE GENOMIC DNA]</scope>
    <source>
        <strain evidence="1 2">DSM 46831</strain>
    </source>
</reference>